<reference evidence="9 11" key="1">
    <citation type="submission" date="2014-07" db="EMBL/GenBank/DDBJ databases">
        <authorList>
            <person name="Zhang J.E."/>
            <person name="Yang H."/>
            <person name="Guo J."/>
            <person name="Deng Z."/>
            <person name="Luo H."/>
            <person name="Luo M."/>
            <person name="Zhao B."/>
        </authorList>
    </citation>
    <scope>NUCLEOTIDE SEQUENCE [LARGE SCALE GENOMIC DNA]</scope>
    <source>
        <strain evidence="9 11">1CP</strain>
        <plasmid evidence="11">Plasmid pr1cp1</plasmid>
        <plasmid evidence="9">pR1CP1</plasmid>
    </source>
</reference>
<evidence type="ECO:0000313" key="9">
    <source>
        <dbReference type="EMBL" id="ANS32330.1"/>
    </source>
</evidence>
<evidence type="ECO:0000256" key="8">
    <source>
        <dbReference type="RuleBase" id="RU003862"/>
    </source>
</evidence>
<evidence type="ECO:0000256" key="7">
    <source>
        <dbReference type="ARBA" id="ARBA00048628"/>
    </source>
</evidence>
<dbReference type="InterPro" id="IPR003171">
    <property type="entry name" value="Mehydrof_redctse-like"/>
</dbReference>
<dbReference type="Gene3D" id="3.20.20.220">
    <property type="match status" value="1"/>
</dbReference>
<dbReference type="PANTHER" id="PTHR45754:SF3">
    <property type="entry name" value="METHYLENETETRAHYDROFOLATE REDUCTASE (NADPH)"/>
    <property type="match status" value="1"/>
</dbReference>
<comment type="catalytic activity">
    <reaction evidence="7">
        <text>(6S)-5-methyl-5,6,7,8-tetrahydrofolate + NAD(+) = (6R)-5,10-methylene-5,6,7,8-tetrahydrofolate + NADH + H(+)</text>
        <dbReference type="Rhea" id="RHEA:19821"/>
        <dbReference type="ChEBI" id="CHEBI:15378"/>
        <dbReference type="ChEBI" id="CHEBI:15636"/>
        <dbReference type="ChEBI" id="CHEBI:18608"/>
        <dbReference type="ChEBI" id="CHEBI:57540"/>
        <dbReference type="ChEBI" id="CHEBI:57945"/>
        <dbReference type="EC" id="1.5.1.54"/>
    </reaction>
    <physiologicalReaction direction="right-to-left" evidence="7">
        <dbReference type="Rhea" id="RHEA:19823"/>
    </physiologicalReaction>
</comment>
<dbReference type="InterPro" id="IPR029041">
    <property type="entry name" value="FAD-linked_oxidoreductase-like"/>
</dbReference>
<accession>A0A1B1KIE5</accession>
<gene>
    <name evidence="9" type="ORF">R1CP_38685</name>
    <name evidence="10" type="ORF">R1CP_39190</name>
</gene>
<organism evidence="9 11">
    <name type="scientific">Rhodococcus opacus</name>
    <name type="common">Nocardia opaca</name>
    <dbReference type="NCBI Taxonomy" id="37919"/>
    <lineage>
        <taxon>Bacteria</taxon>
        <taxon>Bacillati</taxon>
        <taxon>Actinomycetota</taxon>
        <taxon>Actinomycetes</taxon>
        <taxon>Mycobacteriales</taxon>
        <taxon>Nocardiaceae</taxon>
        <taxon>Rhodococcus</taxon>
    </lineage>
</organism>
<keyword evidence="5 8" id="KW-0274">FAD</keyword>
<keyword evidence="6 8" id="KW-0560">Oxidoreductase</keyword>
<dbReference type="PANTHER" id="PTHR45754">
    <property type="entry name" value="METHYLENETETRAHYDROFOLATE REDUCTASE"/>
    <property type="match status" value="1"/>
</dbReference>
<evidence type="ECO:0000256" key="4">
    <source>
        <dbReference type="ARBA" id="ARBA00022630"/>
    </source>
</evidence>
<keyword evidence="4 8" id="KW-0285">Flavoprotein</keyword>
<dbReference type="SUPFAM" id="SSF51730">
    <property type="entry name" value="FAD-linked oxidoreductase"/>
    <property type="match status" value="1"/>
</dbReference>
<keyword evidence="9" id="KW-0614">Plasmid</keyword>
<dbReference type="EMBL" id="CP009112">
    <property type="protein sequence ID" value="ANS32330.1"/>
    <property type="molecule type" value="Genomic_DNA"/>
</dbReference>
<geneLocation type="plasmid" evidence="11">
    <name>pr1cp1</name>
</geneLocation>
<name>A0A1B1KIE5_RHOOP</name>
<evidence type="ECO:0000256" key="5">
    <source>
        <dbReference type="ARBA" id="ARBA00022827"/>
    </source>
</evidence>
<proteinExistence type="inferred from homology"/>
<dbReference type="GO" id="GO:0005829">
    <property type="term" value="C:cytosol"/>
    <property type="evidence" value="ECO:0007669"/>
    <property type="project" value="TreeGrafter"/>
</dbReference>
<dbReference type="AlphaFoldDB" id="A0A1B1KIE5"/>
<dbReference type="Pfam" id="PF02219">
    <property type="entry name" value="MTHFR"/>
    <property type="match status" value="1"/>
</dbReference>
<dbReference type="GO" id="GO:0106312">
    <property type="term" value="F:methylenetetrahydrofolate reductase (NADH) activity"/>
    <property type="evidence" value="ECO:0007669"/>
    <property type="project" value="UniProtKB-EC"/>
</dbReference>
<dbReference type="GO" id="GO:0009086">
    <property type="term" value="P:methionine biosynthetic process"/>
    <property type="evidence" value="ECO:0007669"/>
    <property type="project" value="TreeGrafter"/>
</dbReference>
<comment type="cofactor">
    <cofactor evidence="1 8">
        <name>FAD</name>
        <dbReference type="ChEBI" id="CHEBI:57692"/>
    </cofactor>
</comment>
<dbReference type="GO" id="GO:0035999">
    <property type="term" value="P:tetrahydrofolate interconversion"/>
    <property type="evidence" value="ECO:0007669"/>
    <property type="project" value="UniProtKB-UniPathway"/>
</dbReference>
<dbReference type="PATRIC" id="fig|37919.13.peg.8148"/>
<evidence type="ECO:0000313" key="10">
    <source>
        <dbReference type="EMBL" id="ANS32422.1"/>
    </source>
</evidence>
<dbReference type="UniPathway" id="UPA00193"/>
<sequence>MPNFQARPVDVNECVRTLVADANIEVIPLKGADEKIHSAPTGTTVTITCSPKFGLERTVQHVASAISQGYQVVPHLAARMVESEQMLRDFIRRIVDLGVTDLYVVGGDADQPLGKFYDAESILLALREFDHGLTRLGVGCYPEGHPKIENEALIESLVRKQEYADYMVSQLCFDAGALVTWLRQVRSRGIVLPVRVGLAAPLKTAKLAELSIKIGVGRSLRFLTKQHGLLGNLVLGRDYAPEQLLIDIGPDLLSSDLDVEGIHLFSFNQIEATVDWQRRIASNY</sequence>
<evidence type="ECO:0000256" key="3">
    <source>
        <dbReference type="ARBA" id="ARBA00006743"/>
    </source>
</evidence>
<dbReference type="Proteomes" id="UP000186108">
    <property type="component" value="Plasmid pR1CP1"/>
</dbReference>
<evidence type="ECO:0000256" key="1">
    <source>
        <dbReference type="ARBA" id="ARBA00001974"/>
    </source>
</evidence>
<comment type="similarity">
    <text evidence="3 8">Belongs to the methylenetetrahydrofolate reductase family.</text>
</comment>
<evidence type="ECO:0000256" key="6">
    <source>
        <dbReference type="ARBA" id="ARBA00023002"/>
    </source>
</evidence>
<geneLocation type="plasmid" evidence="9">
    <name>pR1CP1</name>
</geneLocation>
<evidence type="ECO:0000256" key="2">
    <source>
        <dbReference type="ARBA" id="ARBA00004777"/>
    </source>
</evidence>
<protein>
    <recommendedName>
        <fullName evidence="8">Methylenetetrahydrofolate reductase</fullName>
    </recommendedName>
</protein>
<dbReference type="EMBL" id="CP009112">
    <property type="protein sequence ID" value="ANS32422.1"/>
    <property type="molecule type" value="Genomic_DNA"/>
</dbReference>
<comment type="pathway">
    <text evidence="2 8">One-carbon metabolism; tetrahydrofolate interconversion.</text>
</comment>
<evidence type="ECO:0000313" key="11">
    <source>
        <dbReference type="Proteomes" id="UP000186108"/>
    </source>
</evidence>
<dbReference type="GO" id="GO:0071949">
    <property type="term" value="F:FAD binding"/>
    <property type="evidence" value="ECO:0007669"/>
    <property type="project" value="TreeGrafter"/>
</dbReference>